<protein>
    <submittedName>
        <fullName evidence="6">Oligosaccharide flippase family protein</fullName>
    </submittedName>
</protein>
<dbReference type="GO" id="GO:0005886">
    <property type="term" value="C:plasma membrane"/>
    <property type="evidence" value="ECO:0007669"/>
    <property type="project" value="UniProtKB-SubCell"/>
</dbReference>
<keyword evidence="5" id="KW-0472">Membrane</keyword>
<dbReference type="PANTHER" id="PTHR30250">
    <property type="entry name" value="PST FAMILY PREDICTED COLANIC ACID TRANSPORTER"/>
    <property type="match status" value="1"/>
</dbReference>
<evidence type="ECO:0000313" key="6">
    <source>
        <dbReference type="EMBL" id="MQN10246.1"/>
    </source>
</evidence>
<dbReference type="Proteomes" id="UP000406735">
    <property type="component" value="Unassembled WGS sequence"/>
</dbReference>
<organism evidence="6 7">
    <name type="scientific">Segatella copri</name>
    <dbReference type="NCBI Taxonomy" id="165179"/>
    <lineage>
        <taxon>Bacteria</taxon>
        <taxon>Pseudomonadati</taxon>
        <taxon>Bacteroidota</taxon>
        <taxon>Bacteroidia</taxon>
        <taxon>Bacteroidales</taxon>
        <taxon>Prevotellaceae</taxon>
        <taxon>Segatella</taxon>
    </lineage>
</organism>
<dbReference type="EMBL" id="VZCY01000087">
    <property type="protein sequence ID" value="MQN10246.1"/>
    <property type="molecule type" value="Genomic_DNA"/>
</dbReference>
<dbReference type="InterPro" id="IPR050833">
    <property type="entry name" value="Poly_Biosynth_Transport"/>
</dbReference>
<evidence type="ECO:0000256" key="5">
    <source>
        <dbReference type="ARBA" id="ARBA00023136"/>
    </source>
</evidence>
<evidence type="ECO:0000256" key="3">
    <source>
        <dbReference type="ARBA" id="ARBA00022692"/>
    </source>
</evidence>
<evidence type="ECO:0000256" key="2">
    <source>
        <dbReference type="ARBA" id="ARBA00022475"/>
    </source>
</evidence>
<reference evidence="6 7" key="1">
    <citation type="submission" date="2019-09" db="EMBL/GenBank/DDBJ databases">
        <title>Distinct polysaccharide growth profiles of human intestinal Prevotella copri isolates.</title>
        <authorList>
            <person name="Fehlner-Peach H."/>
            <person name="Magnabosco C."/>
            <person name="Raghavan V."/>
            <person name="Scher J.U."/>
            <person name="Tett A."/>
            <person name="Cox L.M."/>
            <person name="Gottsegen C."/>
            <person name="Watters A."/>
            <person name="Wiltshire- Gordon J.D."/>
            <person name="Segata N."/>
            <person name="Bonneau R."/>
            <person name="Littman D.R."/>
        </authorList>
    </citation>
    <scope>NUCLEOTIDE SEQUENCE [LARGE SCALE GENOMIC DNA]</scope>
    <source>
        <strain evidence="7">iK21513</strain>
    </source>
</reference>
<evidence type="ECO:0000256" key="1">
    <source>
        <dbReference type="ARBA" id="ARBA00004651"/>
    </source>
</evidence>
<accession>A0A6A7VV85</accession>
<comment type="caution">
    <text evidence="6">The sequence shown here is derived from an EMBL/GenBank/DDBJ whole genome shotgun (WGS) entry which is preliminary data.</text>
</comment>
<evidence type="ECO:0000313" key="7">
    <source>
        <dbReference type="Proteomes" id="UP000406735"/>
    </source>
</evidence>
<keyword evidence="2" id="KW-1003">Cell membrane</keyword>
<gene>
    <name evidence="6" type="ORF">F7D97_10015</name>
</gene>
<name>A0A6A7VV85_9BACT</name>
<proteinExistence type="predicted"/>
<evidence type="ECO:0000256" key="4">
    <source>
        <dbReference type="ARBA" id="ARBA00022989"/>
    </source>
</evidence>
<dbReference type="AlphaFoldDB" id="A0A6A7VV85"/>
<dbReference type="PANTHER" id="PTHR30250:SF11">
    <property type="entry name" value="O-ANTIGEN TRANSPORTER-RELATED"/>
    <property type="match status" value="1"/>
</dbReference>
<keyword evidence="4" id="KW-1133">Transmembrane helix</keyword>
<keyword evidence="3" id="KW-0812">Transmembrane</keyword>
<comment type="subcellular location">
    <subcellularLocation>
        <location evidence="1">Cell membrane</location>
        <topology evidence="1">Multi-pass membrane protein</topology>
    </subcellularLocation>
</comment>
<sequence>MYQTKSSNKAIIREKTIRKNVFYSFVFKGLSIIISLLLVPLTLHYIDKYNYGIWMTISSILVWIYYFDIGIGSGLRTKLAEAIAQNNGHLARGYISTAFYVLGCAMLVLVVIYTIISGFIDWNKIFNISYNISPQLNEIMLGVIVLTGLSFVLKLIVAIFHALQYSSINEFLNFFANFLSFAFIYVYTQIMPKGNLALIVYTFVAMPILIYGIAVFIVFTKKIKFLSPSIKYVSKKNIKELVGLSGNFFIIQIINLILYSTTSLLIAHYFTPTSVTYYSISYRYFSIAMIIFTIVINPYWGAITNAYAKQDMNWIKLAIKKLMLIWGGLSALVLLLLACSNLVYNIWLGKEISIPISMCISVAVYIIMFNLNNIYASIINGIGKIKVQLYTAIIQLLIFFPLALSLSKIAGAPGIIWATSILLAITTIALGWQVLLLTKRSPIKIINQ</sequence>